<evidence type="ECO:0008006" key="2">
    <source>
        <dbReference type="Google" id="ProtNLM"/>
    </source>
</evidence>
<comment type="caution">
    <text evidence="1">The sequence shown here is derived from an EMBL/GenBank/DDBJ whole genome shotgun (WGS) entry which is preliminary data.</text>
</comment>
<reference evidence="1" key="1">
    <citation type="journal article" date="2020" name="mSystems">
        <title>Genome- and Community-Level Interaction Insights into Carbon Utilization and Element Cycling Functions of Hydrothermarchaeota in Hydrothermal Sediment.</title>
        <authorList>
            <person name="Zhou Z."/>
            <person name="Liu Y."/>
            <person name="Xu W."/>
            <person name="Pan J."/>
            <person name="Luo Z.H."/>
            <person name="Li M."/>
        </authorList>
    </citation>
    <scope>NUCLEOTIDE SEQUENCE [LARGE SCALE GENOMIC DNA]</scope>
    <source>
        <strain evidence="1">HyVt-74</strain>
    </source>
</reference>
<name>A0A7C5DDJ8_UNCW3</name>
<dbReference type="AlphaFoldDB" id="A0A7C5DDJ8"/>
<accession>A0A7C5DDJ8</accession>
<protein>
    <recommendedName>
        <fullName evidence="2">C_GCAxxG_C_C family protein</fullName>
    </recommendedName>
</protein>
<evidence type="ECO:0000313" key="1">
    <source>
        <dbReference type="EMBL" id="HHE05040.1"/>
    </source>
</evidence>
<gene>
    <name evidence="1" type="ORF">ENL19_03140</name>
</gene>
<organism evidence="1">
    <name type="scientific">candidate division WOR-3 bacterium</name>
    <dbReference type="NCBI Taxonomy" id="2052148"/>
    <lineage>
        <taxon>Bacteria</taxon>
        <taxon>Bacteria division WOR-3</taxon>
    </lineage>
</organism>
<proteinExistence type="predicted"/>
<dbReference type="Proteomes" id="UP000886110">
    <property type="component" value="Unassembled WGS sequence"/>
</dbReference>
<dbReference type="Pfam" id="PF09719">
    <property type="entry name" value="C_GCAxxG_C_C"/>
    <property type="match status" value="1"/>
</dbReference>
<dbReference type="InterPro" id="IPR010181">
    <property type="entry name" value="CGCAxxGCC_motif"/>
</dbReference>
<dbReference type="EMBL" id="DRTB01000237">
    <property type="protein sequence ID" value="HHE05040.1"/>
    <property type="molecule type" value="Genomic_DNA"/>
</dbReference>
<sequence>MGWNKEDFEKTMFNRKSLSLAKKLFNKFIQEYNSIRCKDIQAKIMGKSFNLWDEKEKRSFENAGGHKDKCPVVVAKSCAWTAEIIWDELLQLRNK</sequence>